<name>Q09FC4_TETMA</name>
<protein>
    <submittedName>
        <fullName evidence="1">Ymf76</fullName>
    </submittedName>
</protein>
<evidence type="ECO:0000313" key="1">
    <source>
        <dbReference type="EMBL" id="ABI51627.1"/>
    </source>
</evidence>
<accession>Q09FC4</accession>
<proteinExistence type="predicted"/>
<dbReference type="AlphaFoldDB" id="Q09FC4"/>
<geneLocation type="mitochondrion" evidence="1"/>
<organism evidence="1">
    <name type="scientific">Tetrahymena malaccensis</name>
    <dbReference type="NCBI Taxonomy" id="5901"/>
    <lineage>
        <taxon>Eukaryota</taxon>
        <taxon>Sar</taxon>
        <taxon>Alveolata</taxon>
        <taxon>Ciliophora</taxon>
        <taxon>Intramacronucleata</taxon>
        <taxon>Oligohymenophorea</taxon>
        <taxon>Hymenostomatida</taxon>
        <taxon>Tetrahymenina</taxon>
        <taxon>Tetrahymenidae</taxon>
        <taxon>Tetrahymena</taxon>
    </lineage>
</organism>
<dbReference type="CDD" id="cd23691">
    <property type="entry name" value="uS4m"/>
    <property type="match status" value="1"/>
</dbReference>
<reference evidence="1" key="1">
    <citation type="journal article" date="2007" name="PLoS ONE">
        <title>Complete mitochondrial genome sequence of three tetrahymena species reveals mutation hot spots and accelerated nonsynonymous substitutions in Ymf genes.</title>
        <authorList>
            <person name="Moradian M.M."/>
            <person name="Beglaryan D."/>
            <person name="Skozylas J.M."/>
            <person name="Kerikorian V."/>
        </authorList>
    </citation>
    <scope>NUCLEOTIDE SEQUENCE</scope>
    <source>
        <strain evidence="1">MP75</strain>
    </source>
</reference>
<gene>
    <name evidence="1" type="primary">ymf76</name>
</gene>
<sequence>MFLVKIKIKKVRLIKKIKKFYKKINFKLNNLLNYFFFKNTNIILLKNKINNFFLKIMFYIKYLNLVIKTIKNKKLFKFLNNPKIRNKKKFKYKYSDKLKFILNLLKSKKTKIKNLLFFIKYFSLKRKRQARIFNLSRAKARLSKRKFFKKKVKTQKMAKYFFQMFKKLKFKRKKYINLINLDFYFIRNKRFFRLHRLYDIRKKYIKYLNNNRNIYKFYKFRIKHSFKFIKRHIKSVSTLNIKNRIHFYEFSLRNLAIKLKYAFTLRNASLFTKSGFIFLNGHQELNPFRYIYKGDIIELPFSKFILKLKKKIKKKMYNSMRKYKKYNWRTLKNKVNPEQRRIRISRFSEKTLNFKTKLTKIFQYDYRTLSYAMILDINFKRDLSYLNKKLIPIYLLKLFNWKIIS</sequence>
<keyword evidence="1" id="KW-0496">Mitochondrion</keyword>
<dbReference type="GeneID" id="4271407"/>
<dbReference type="EMBL" id="DQ927303">
    <property type="protein sequence ID" value="ABI51627.1"/>
    <property type="molecule type" value="Genomic_DNA"/>
</dbReference>
<dbReference type="RefSeq" id="YP_740718.1">
    <property type="nucleotide sequence ID" value="NC_008337.1"/>
</dbReference>